<dbReference type="AlphaFoldDB" id="A0A9W8ACS2"/>
<dbReference type="Pfam" id="PF09329">
    <property type="entry name" value="zf-primase"/>
    <property type="match status" value="1"/>
</dbReference>
<evidence type="ECO:0000256" key="2">
    <source>
        <dbReference type="SAM" id="MobiDB-lite"/>
    </source>
</evidence>
<dbReference type="GO" id="GO:0003697">
    <property type="term" value="F:single-stranded DNA binding"/>
    <property type="evidence" value="ECO:0007669"/>
    <property type="project" value="InterPro"/>
</dbReference>
<dbReference type="PANTHER" id="PTHR13454">
    <property type="entry name" value="PROTEIN MCM10 HOMOLOG"/>
    <property type="match status" value="1"/>
</dbReference>
<evidence type="ECO:0000256" key="1">
    <source>
        <dbReference type="ARBA" id="ARBA00009679"/>
    </source>
</evidence>
<name>A0A9W8ACS2_9FUNG</name>
<proteinExistence type="inferred from homology"/>
<evidence type="ECO:0000313" key="5">
    <source>
        <dbReference type="Proteomes" id="UP001150569"/>
    </source>
</evidence>
<dbReference type="PANTHER" id="PTHR13454:SF11">
    <property type="entry name" value="PROTEIN MCM10 HOMOLOG"/>
    <property type="match status" value="1"/>
</dbReference>
<dbReference type="OrthoDB" id="273123at2759"/>
<gene>
    <name evidence="4" type="ORF">IWQ60_004910</name>
</gene>
<dbReference type="InterPro" id="IPR040184">
    <property type="entry name" value="Mcm10"/>
</dbReference>
<dbReference type="GO" id="GO:0043596">
    <property type="term" value="C:nuclear replication fork"/>
    <property type="evidence" value="ECO:0007669"/>
    <property type="project" value="TreeGrafter"/>
</dbReference>
<keyword evidence="5" id="KW-1185">Reference proteome</keyword>
<feature type="region of interest" description="Disordered" evidence="2">
    <location>
        <begin position="460"/>
        <end position="487"/>
    </location>
</feature>
<dbReference type="GO" id="GO:0003688">
    <property type="term" value="F:DNA replication origin binding"/>
    <property type="evidence" value="ECO:0007669"/>
    <property type="project" value="TreeGrafter"/>
</dbReference>
<dbReference type="GO" id="GO:0006270">
    <property type="term" value="P:DNA replication initiation"/>
    <property type="evidence" value="ECO:0007669"/>
    <property type="project" value="InterPro"/>
</dbReference>
<dbReference type="EMBL" id="JANBPT010000249">
    <property type="protein sequence ID" value="KAJ1924903.1"/>
    <property type="molecule type" value="Genomic_DNA"/>
</dbReference>
<dbReference type="InterPro" id="IPR012340">
    <property type="entry name" value="NA-bd_OB-fold"/>
</dbReference>
<comment type="caution">
    <text evidence="4">The sequence shown here is derived from an EMBL/GenBank/DDBJ whole genome shotgun (WGS) entry which is preliminary data.</text>
</comment>
<sequence>MDAKNTTASSSSVNPASFVARMKALRQRKAHPGAPLDQQRARPVVGQRFGKSKCGLIANPVAHVNDRVSSGTFKAQENHSTDTGLLGKRHAKQVLECTDDNLEPYSGLTLADRQVPHPDFHTHMQSRRFVPIPRIGDLRSNRSFRQYMSAARKPSAMPKVMATPTEADADHGEDKGVTQEIDDLPSKHGNVPLSIADTATTHNIPWATIGVIWDVGSLLRPATAAEKAQSAGCPESSGGDGSTTGPASAVEVAEAGNGRGKSRQYRTIKVTDLKENSVNVILFGEAADATDEKVKGRTPPAVGQVVVLFDPALLKATERYSSVGVSVNYRRQILVLGHSPDLSTCAGKRAGGRPCPVPINRLRSHLCAKHLELSFQKFRGARMEFASGTNGIRLIDPETKQFGGLKTRTRTRHGVVLVQDRGEADRNGFHGSIGGRGTRDANGAGGGVVMYRAEDGTVIQASGNHGDKPATEEGGKRKVTAEDSHET</sequence>
<protein>
    <recommendedName>
        <fullName evidence="3">Zinc finger Mcm10/DnaG-type domain-containing protein</fullName>
    </recommendedName>
</protein>
<evidence type="ECO:0000259" key="3">
    <source>
        <dbReference type="Pfam" id="PF09329"/>
    </source>
</evidence>
<dbReference type="Proteomes" id="UP001150569">
    <property type="component" value="Unassembled WGS sequence"/>
</dbReference>
<organism evidence="4 5">
    <name type="scientific">Tieghemiomyces parasiticus</name>
    <dbReference type="NCBI Taxonomy" id="78921"/>
    <lineage>
        <taxon>Eukaryota</taxon>
        <taxon>Fungi</taxon>
        <taxon>Fungi incertae sedis</taxon>
        <taxon>Zoopagomycota</taxon>
        <taxon>Kickxellomycotina</taxon>
        <taxon>Dimargaritomycetes</taxon>
        <taxon>Dimargaritales</taxon>
        <taxon>Dimargaritaceae</taxon>
        <taxon>Tieghemiomyces</taxon>
    </lineage>
</organism>
<comment type="similarity">
    <text evidence="1">Belongs to the MCM10 family.</text>
</comment>
<reference evidence="4" key="1">
    <citation type="submission" date="2022-07" db="EMBL/GenBank/DDBJ databases">
        <title>Phylogenomic reconstructions and comparative analyses of Kickxellomycotina fungi.</title>
        <authorList>
            <person name="Reynolds N.K."/>
            <person name="Stajich J.E."/>
            <person name="Barry K."/>
            <person name="Grigoriev I.V."/>
            <person name="Crous P."/>
            <person name="Smith M.E."/>
        </authorList>
    </citation>
    <scope>NUCLEOTIDE SEQUENCE</scope>
    <source>
        <strain evidence="4">RSA 861</strain>
    </source>
</reference>
<feature type="compositionally biased region" description="Basic and acidic residues" evidence="2">
    <location>
        <begin position="465"/>
        <end position="487"/>
    </location>
</feature>
<dbReference type="Gene3D" id="2.40.50.140">
    <property type="entry name" value="Nucleic acid-binding proteins"/>
    <property type="match status" value="1"/>
</dbReference>
<dbReference type="InterPro" id="IPR015408">
    <property type="entry name" value="Znf_Mcm10/DnaG"/>
</dbReference>
<evidence type="ECO:0000313" key="4">
    <source>
        <dbReference type="EMBL" id="KAJ1924903.1"/>
    </source>
</evidence>
<feature type="domain" description="Zinc finger Mcm10/DnaG-type" evidence="3">
    <location>
        <begin position="337"/>
        <end position="382"/>
    </location>
</feature>
<accession>A0A9W8ACS2</accession>